<sequence>MTLPIGARTNIDEEVARLKRGIARKLVYAGLADVLLLWGMIFLVNDALVLLAPRASILTLAVGVAGLFGTWSISQVRARSPAHAENAQKLFWCFVAFFGWIVLWQGLGIPAPLNGLSLDQQNAAVLFQITFIMLGLLILGIWVGWELIAVGLAVPAIVILDHLLAAPGQFIGIAILTAGLGLLAAGLWMRLTARDIKVDPLAVTR</sequence>
<feature type="transmembrane region" description="Helical" evidence="1">
    <location>
        <begin position="170"/>
        <end position="189"/>
    </location>
</feature>
<reference evidence="2 3" key="1">
    <citation type="submission" date="2017-01" db="EMBL/GenBank/DDBJ databases">
        <authorList>
            <person name="Varghese N."/>
            <person name="Submissions S."/>
        </authorList>
    </citation>
    <scope>NUCLEOTIDE SEQUENCE [LARGE SCALE GENOMIC DNA]</scope>
    <source>
        <strain evidence="2 3">ATCC 35905</strain>
    </source>
</reference>
<protein>
    <submittedName>
        <fullName evidence="2">Uncharacterized protein</fullName>
    </submittedName>
</protein>
<feature type="transmembrane region" description="Helical" evidence="1">
    <location>
        <begin position="123"/>
        <end position="142"/>
    </location>
</feature>
<organism evidence="2 3">
    <name type="scientific">Acidiphilium rubrum</name>
    <dbReference type="NCBI Taxonomy" id="526"/>
    <lineage>
        <taxon>Bacteria</taxon>
        <taxon>Pseudomonadati</taxon>
        <taxon>Pseudomonadota</taxon>
        <taxon>Alphaproteobacteria</taxon>
        <taxon>Acetobacterales</taxon>
        <taxon>Acidocellaceae</taxon>
        <taxon>Acidiphilium</taxon>
    </lineage>
</organism>
<dbReference type="RefSeq" id="WP_029310441.1">
    <property type="nucleotide sequence ID" value="NZ_FTNE01000004.1"/>
</dbReference>
<accession>A0A8G2FCH8</accession>
<keyword evidence="1" id="KW-1133">Transmembrane helix</keyword>
<feature type="transmembrane region" description="Helical" evidence="1">
    <location>
        <begin position="90"/>
        <end position="111"/>
    </location>
</feature>
<evidence type="ECO:0000313" key="3">
    <source>
        <dbReference type="Proteomes" id="UP000186308"/>
    </source>
</evidence>
<feature type="transmembrane region" description="Helical" evidence="1">
    <location>
        <begin position="147"/>
        <end position="164"/>
    </location>
</feature>
<dbReference type="AlphaFoldDB" id="A0A8G2FCH8"/>
<gene>
    <name evidence="2" type="ORF">SAMN05421828_10446</name>
</gene>
<name>A0A8G2FCH8_ACIRU</name>
<evidence type="ECO:0000256" key="1">
    <source>
        <dbReference type="SAM" id="Phobius"/>
    </source>
</evidence>
<dbReference type="Proteomes" id="UP000186308">
    <property type="component" value="Unassembled WGS sequence"/>
</dbReference>
<evidence type="ECO:0000313" key="2">
    <source>
        <dbReference type="EMBL" id="SIQ37933.1"/>
    </source>
</evidence>
<feature type="transmembrane region" description="Helical" evidence="1">
    <location>
        <begin position="50"/>
        <end position="69"/>
    </location>
</feature>
<keyword evidence="3" id="KW-1185">Reference proteome</keyword>
<keyword evidence="1" id="KW-0812">Transmembrane</keyword>
<proteinExistence type="predicted"/>
<feature type="transmembrane region" description="Helical" evidence="1">
    <location>
        <begin position="26"/>
        <end position="44"/>
    </location>
</feature>
<comment type="caution">
    <text evidence="2">The sequence shown here is derived from an EMBL/GenBank/DDBJ whole genome shotgun (WGS) entry which is preliminary data.</text>
</comment>
<dbReference type="EMBL" id="FTNE01000004">
    <property type="protein sequence ID" value="SIQ37933.1"/>
    <property type="molecule type" value="Genomic_DNA"/>
</dbReference>
<keyword evidence="1" id="KW-0472">Membrane</keyword>